<dbReference type="SUPFAM" id="SSF53335">
    <property type="entry name" value="S-adenosyl-L-methionine-dependent methyltransferases"/>
    <property type="match status" value="1"/>
</dbReference>
<evidence type="ECO:0000256" key="3">
    <source>
        <dbReference type="ARBA" id="ARBA00022679"/>
    </source>
</evidence>
<dbReference type="AlphaFoldDB" id="A0A4Q0YJW4"/>
<accession>A0A4Q0YJW4</accession>
<feature type="domain" description="Type II methyltransferase M.TaqI-like" evidence="6">
    <location>
        <begin position="94"/>
        <end position="235"/>
    </location>
</feature>
<dbReference type="GO" id="GO:0003676">
    <property type="term" value="F:nucleic acid binding"/>
    <property type="evidence" value="ECO:0007669"/>
    <property type="project" value="InterPro"/>
</dbReference>
<comment type="caution">
    <text evidence="7">The sequence shown here is derived from an EMBL/GenBank/DDBJ whole genome shotgun (WGS) entry which is preliminary data.</text>
</comment>
<dbReference type="InterPro" id="IPR050953">
    <property type="entry name" value="N4_N6_ade-DNA_methylase"/>
</dbReference>
<proteinExistence type="predicted"/>
<name>A0A4Q0YJW4_9BACT</name>
<keyword evidence="2" id="KW-0489">Methyltransferase</keyword>
<comment type="catalytic activity">
    <reaction evidence="5">
        <text>a 2'-deoxyadenosine in DNA + S-adenosyl-L-methionine = an N(6)-methyl-2'-deoxyadenosine in DNA + S-adenosyl-L-homocysteine + H(+)</text>
        <dbReference type="Rhea" id="RHEA:15197"/>
        <dbReference type="Rhea" id="RHEA-COMP:12418"/>
        <dbReference type="Rhea" id="RHEA-COMP:12419"/>
        <dbReference type="ChEBI" id="CHEBI:15378"/>
        <dbReference type="ChEBI" id="CHEBI:57856"/>
        <dbReference type="ChEBI" id="CHEBI:59789"/>
        <dbReference type="ChEBI" id="CHEBI:90615"/>
        <dbReference type="ChEBI" id="CHEBI:90616"/>
        <dbReference type="EC" id="2.1.1.72"/>
    </reaction>
</comment>
<evidence type="ECO:0000313" key="7">
    <source>
        <dbReference type="EMBL" id="RXJ69301.1"/>
    </source>
</evidence>
<dbReference type="InterPro" id="IPR002052">
    <property type="entry name" value="DNA_methylase_N6_adenine_CS"/>
</dbReference>
<keyword evidence="3" id="KW-0808">Transferase</keyword>
<dbReference type="GO" id="GO:0006304">
    <property type="term" value="P:DNA modification"/>
    <property type="evidence" value="ECO:0007669"/>
    <property type="project" value="InterPro"/>
</dbReference>
<dbReference type="PANTHER" id="PTHR33841:SF1">
    <property type="entry name" value="DNA METHYLTRANSFERASE A"/>
    <property type="match status" value="1"/>
</dbReference>
<dbReference type="EC" id="2.1.1.72" evidence="1"/>
<dbReference type="PANTHER" id="PTHR33841">
    <property type="entry name" value="DNA METHYLTRANSFERASE YEEA-RELATED"/>
    <property type="match status" value="1"/>
</dbReference>
<keyword evidence="4" id="KW-0949">S-adenosyl-L-methionine</keyword>
<evidence type="ECO:0000256" key="5">
    <source>
        <dbReference type="ARBA" id="ARBA00047942"/>
    </source>
</evidence>
<dbReference type="Pfam" id="PF07669">
    <property type="entry name" value="Eco57I"/>
    <property type="match status" value="1"/>
</dbReference>
<evidence type="ECO:0000256" key="1">
    <source>
        <dbReference type="ARBA" id="ARBA00011900"/>
    </source>
</evidence>
<dbReference type="Proteomes" id="UP000290172">
    <property type="component" value="Unassembled WGS sequence"/>
</dbReference>
<evidence type="ECO:0000259" key="6">
    <source>
        <dbReference type="Pfam" id="PF07669"/>
    </source>
</evidence>
<evidence type="ECO:0000256" key="4">
    <source>
        <dbReference type="ARBA" id="ARBA00022691"/>
    </source>
</evidence>
<evidence type="ECO:0000313" key="8">
    <source>
        <dbReference type="Proteomes" id="UP000290172"/>
    </source>
</evidence>
<dbReference type="GO" id="GO:0009007">
    <property type="term" value="F:site-specific DNA-methyltransferase (adenine-specific) activity"/>
    <property type="evidence" value="ECO:0007669"/>
    <property type="project" value="UniProtKB-EC"/>
</dbReference>
<dbReference type="InterPro" id="IPR029063">
    <property type="entry name" value="SAM-dependent_MTases_sf"/>
</dbReference>
<reference evidence="7 8" key="1">
    <citation type="submission" date="2017-10" db="EMBL/GenBank/DDBJ databases">
        <title>Genomics of the genus Arcobacter.</title>
        <authorList>
            <person name="Perez-Cataluna A."/>
            <person name="Figueras M.J."/>
        </authorList>
    </citation>
    <scope>NUCLEOTIDE SEQUENCE [LARGE SCALE GENOMIC DNA]</scope>
    <source>
        <strain evidence="7 8">CECT 8993</strain>
    </source>
</reference>
<gene>
    <name evidence="7" type="ORF">CRV08_04640</name>
</gene>
<protein>
    <recommendedName>
        <fullName evidence="1">site-specific DNA-methyltransferase (adenine-specific)</fullName>
        <ecNumber evidence="1">2.1.1.72</ecNumber>
    </recommendedName>
</protein>
<dbReference type="RefSeq" id="WP_128979561.1">
    <property type="nucleotide sequence ID" value="NZ_PDKJ01000003.1"/>
</dbReference>
<dbReference type="EMBL" id="PDKJ01000003">
    <property type="protein sequence ID" value="RXJ69301.1"/>
    <property type="molecule type" value="Genomic_DNA"/>
</dbReference>
<evidence type="ECO:0000256" key="2">
    <source>
        <dbReference type="ARBA" id="ARBA00022603"/>
    </source>
</evidence>
<dbReference type="PRINTS" id="PR00507">
    <property type="entry name" value="N12N6MTFRASE"/>
</dbReference>
<dbReference type="GO" id="GO:0032259">
    <property type="term" value="P:methylation"/>
    <property type="evidence" value="ECO:0007669"/>
    <property type="project" value="UniProtKB-KW"/>
</dbReference>
<organism evidence="7 8">
    <name type="scientific">Halarcobacter ebronensis</name>
    <dbReference type="NCBI Taxonomy" id="1462615"/>
    <lineage>
        <taxon>Bacteria</taxon>
        <taxon>Pseudomonadati</taxon>
        <taxon>Campylobacterota</taxon>
        <taxon>Epsilonproteobacteria</taxon>
        <taxon>Campylobacterales</taxon>
        <taxon>Arcobacteraceae</taxon>
        <taxon>Halarcobacter</taxon>
    </lineage>
</organism>
<dbReference type="PROSITE" id="PS00092">
    <property type="entry name" value="N6_MTASE"/>
    <property type="match status" value="1"/>
</dbReference>
<sequence length="804" mass="94322">MKNLKQKQELISQIENQKTGESTKDLGQVFTPNYIVDIVLDEIGYKGDTILTKKIIEPSFGDGAFLIKIAQRLIEVCNLNNLSNQETMRILEENIYGIEIDPELYSKTIEKLNYLLSIYSIDNIEWKNLYNENTIFFKTRARFDFVAGNPPYVRIHNIDEETRNELKNYKFSDGCTDLYIMFFEKCLNILKKDGKLGFITPNSYMTNTSQKSFRKYLMKENLIKNIIDFKSEKVFENISTYTAITILDKAKKDYDFTYKVYSKKETKFVSNYSILDFNEQTSSEPWNFDTEENNNLLNLIRNRSLTLEKYATIQYGVATNKDGIYIGKKSKIGRLKRKVSFTNGLDKDKTFEIEASILRPVVKGSKFKGIVDEDTVIIFPYTWNSNKKVYEVIPENVLKEKYPLAYDYFLYYEVELVKRDIKGATKWYEYGRSQGLNNTHHKKLVIKNIYSLEQDKIEVYEVDSETVVYSGIYITCQNETHLEKVKEILESEEFYTYAKIVGKNMSGGYKNISSTNIKKYGISQFKGTELFEFPEEFNNLNDDRKDEYWEKYFKNVFLSKIEESYLSYLDNARSVNKIIPIHSFISEAVQFLLGDSYIVKSHGYDLSNEKSYNEIKVKGKYYSKDVDIAVMKNGNVLGAIGLKFICSNYLQNANNYFEGMLGETANLRLENNIYSQLIILPEYVPYFYNNKVCSKIEEIKDAHIEKYIKLMEDRKTFYHRPDTLSLVLIDTGNKRFLNEMKENKIPLNTSSNEYKDSVNITYSDLYNNEAIEKERTKQFLEKHFNIHKFIKSFVYMILGDEYNF</sequence>
<dbReference type="Gene3D" id="3.40.50.150">
    <property type="entry name" value="Vaccinia Virus protein VP39"/>
    <property type="match status" value="1"/>
</dbReference>
<dbReference type="InterPro" id="IPR011639">
    <property type="entry name" value="MethylTrfase_TaqI-like_dom"/>
</dbReference>